<dbReference type="Proteomes" id="UP000054270">
    <property type="component" value="Unassembled WGS sequence"/>
</dbReference>
<feature type="transmembrane region" description="Helical" evidence="1">
    <location>
        <begin position="125"/>
        <end position="152"/>
    </location>
</feature>
<evidence type="ECO:0000313" key="4">
    <source>
        <dbReference type="Proteomes" id="UP000054270"/>
    </source>
</evidence>
<dbReference type="AlphaFoldDB" id="A0A0D2PXW3"/>
<feature type="domain" description="DUF6533" evidence="2">
    <location>
        <begin position="20"/>
        <end position="65"/>
    </location>
</feature>
<dbReference type="Pfam" id="PF20151">
    <property type="entry name" value="DUF6533"/>
    <property type="match status" value="1"/>
</dbReference>
<keyword evidence="4" id="KW-1185">Reference proteome</keyword>
<gene>
    <name evidence="3" type="ORF">HYPSUDRAFT_39002</name>
</gene>
<keyword evidence="1" id="KW-0812">Transmembrane</keyword>
<dbReference type="EMBL" id="KN817538">
    <property type="protein sequence ID" value="KJA24230.1"/>
    <property type="molecule type" value="Genomic_DNA"/>
</dbReference>
<sequence length="336" mass="37613">MSEASSEYTDLLAGSYMVSYVYLASATCAVFDYLSTFESEVEVVWKRPKWNVVQMLFFLTRYVGVGVQIYTAAFNIKRLRGTSIETARCGHYYVAFGILSNVVLLCMQGIMIYRISSMYSHNKKVMITIVVAFIAEVTCNVTVYCLAARVAAKALEALPVVTSDTVLSDMTKLEMQLCSGSTYPSWMFTLWIPVFCFESLLFYFALSLGIKYHKGMGNLQTLSGHLPGSTRAPSLAYILFRDSITFPFIATSLCVVELLSYTSLSRDVSHAFFAIPILLTTILGSRLILNLREGYYRPYEEELETIPNDDHPLVFLSTPSDPHNILTTSSATVYNS</sequence>
<accession>A0A0D2PXW3</accession>
<protein>
    <recommendedName>
        <fullName evidence="2">DUF6533 domain-containing protein</fullName>
    </recommendedName>
</protein>
<feature type="transmembrane region" description="Helical" evidence="1">
    <location>
        <begin position="270"/>
        <end position="289"/>
    </location>
</feature>
<organism evidence="3 4">
    <name type="scientific">Hypholoma sublateritium (strain FD-334 SS-4)</name>
    <dbReference type="NCBI Taxonomy" id="945553"/>
    <lineage>
        <taxon>Eukaryota</taxon>
        <taxon>Fungi</taxon>
        <taxon>Dikarya</taxon>
        <taxon>Basidiomycota</taxon>
        <taxon>Agaricomycotina</taxon>
        <taxon>Agaricomycetes</taxon>
        <taxon>Agaricomycetidae</taxon>
        <taxon>Agaricales</taxon>
        <taxon>Agaricineae</taxon>
        <taxon>Strophariaceae</taxon>
        <taxon>Hypholoma</taxon>
    </lineage>
</organism>
<dbReference type="InterPro" id="IPR045340">
    <property type="entry name" value="DUF6533"/>
</dbReference>
<evidence type="ECO:0000256" key="1">
    <source>
        <dbReference type="SAM" id="Phobius"/>
    </source>
</evidence>
<proteinExistence type="predicted"/>
<keyword evidence="1" id="KW-0472">Membrane</keyword>
<feature type="transmembrane region" description="Helical" evidence="1">
    <location>
        <begin position="12"/>
        <end position="34"/>
    </location>
</feature>
<evidence type="ECO:0000313" key="3">
    <source>
        <dbReference type="EMBL" id="KJA24230.1"/>
    </source>
</evidence>
<keyword evidence="1" id="KW-1133">Transmembrane helix</keyword>
<name>A0A0D2PXW3_HYPSF</name>
<reference evidence="4" key="1">
    <citation type="submission" date="2014-04" db="EMBL/GenBank/DDBJ databases">
        <title>Evolutionary Origins and Diversification of the Mycorrhizal Mutualists.</title>
        <authorList>
            <consortium name="DOE Joint Genome Institute"/>
            <consortium name="Mycorrhizal Genomics Consortium"/>
            <person name="Kohler A."/>
            <person name="Kuo A."/>
            <person name="Nagy L.G."/>
            <person name="Floudas D."/>
            <person name="Copeland A."/>
            <person name="Barry K.W."/>
            <person name="Cichocki N."/>
            <person name="Veneault-Fourrey C."/>
            <person name="LaButti K."/>
            <person name="Lindquist E.A."/>
            <person name="Lipzen A."/>
            <person name="Lundell T."/>
            <person name="Morin E."/>
            <person name="Murat C."/>
            <person name="Riley R."/>
            <person name="Ohm R."/>
            <person name="Sun H."/>
            <person name="Tunlid A."/>
            <person name="Henrissat B."/>
            <person name="Grigoriev I.V."/>
            <person name="Hibbett D.S."/>
            <person name="Martin F."/>
        </authorList>
    </citation>
    <scope>NUCLEOTIDE SEQUENCE [LARGE SCALE GENOMIC DNA]</scope>
    <source>
        <strain evidence="4">FD-334 SS-4</strain>
    </source>
</reference>
<feature type="transmembrane region" description="Helical" evidence="1">
    <location>
        <begin position="93"/>
        <end position="113"/>
    </location>
</feature>
<dbReference type="OrthoDB" id="2638860at2759"/>
<evidence type="ECO:0000259" key="2">
    <source>
        <dbReference type="Pfam" id="PF20151"/>
    </source>
</evidence>
<dbReference type="OMA" id="CHVSATI"/>
<feature type="transmembrane region" description="Helical" evidence="1">
    <location>
        <begin position="185"/>
        <end position="206"/>
    </location>
</feature>
<feature type="transmembrane region" description="Helical" evidence="1">
    <location>
        <begin position="55"/>
        <end position="73"/>
    </location>
</feature>